<keyword evidence="1" id="KW-0472">Membrane</keyword>
<evidence type="ECO:0000256" key="1">
    <source>
        <dbReference type="SAM" id="Phobius"/>
    </source>
</evidence>
<evidence type="ECO:0000313" key="3">
    <source>
        <dbReference type="Proteomes" id="UP000199503"/>
    </source>
</evidence>
<evidence type="ECO:0000313" key="2">
    <source>
        <dbReference type="EMBL" id="SER80150.1"/>
    </source>
</evidence>
<dbReference type="Proteomes" id="UP000199503">
    <property type="component" value="Unassembled WGS sequence"/>
</dbReference>
<dbReference type="STRING" id="65499.SAMN04488000_1126"/>
<gene>
    <name evidence="2" type="ORF">SAMN04488000_1126</name>
</gene>
<keyword evidence="1" id="KW-1133">Transmembrane helix</keyword>
<feature type="transmembrane region" description="Helical" evidence="1">
    <location>
        <begin position="20"/>
        <end position="41"/>
    </location>
</feature>
<name>A0A1H9S5A6_9PSEU</name>
<feature type="transmembrane region" description="Helical" evidence="1">
    <location>
        <begin position="101"/>
        <end position="125"/>
    </location>
</feature>
<feature type="transmembrane region" description="Helical" evidence="1">
    <location>
        <begin position="61"/>
        <end position="89"/>
    </location>
</feature>
<keyword evidence="3" id="KW-1185">Reference proteome</keyword>
<protein>
    <recommendedName>
        <fullName evidence="4">DUF4386 family protein</fullName>
    </recommendedName>
</protein>
<proteinExistence type="predicted"/>
<sequence>MSVDVTAAPPGAATSTRTRLAVLAVVLGVTSVAAVAGGLLWPEPAGGGETYSYTDIAPHRALWWTLLTGLAAMQVLNIPLQALATMVLVRRRGSGWATWGGALMWIGGGLQGAGVAGWAAAYFFPTDPSVGVAAGESVVRAANESAHLFAFMIPGAVLVLVGTVLQCVGLFRSHAVPKWVPVLLLFVVITFVVPGNGIAGLLTSVPMAVGAIGLGYHAWRAVDVASR</sequence>
<organism evidence="2 3">
    <name type="scientific">Lentzea albida</name>
    <dbReference type="NCBI Taxonomy" id="65499"/>
    <lineage>
        <taxon>Bacteria</taxon>
        <taxon>Bacillati</taxon>
        <taxon>Actinomycetota</taxon>
        <taxon>Actinomycetes</taxon>
        <taxon>Pseudonocardiales</taxon>
        <taxon>Pseudonocardiaceae</taxon>
        <taxon>Lentzea</taxon>
    </lineage>
</organism>
<evidence type="ECO:0008006" key="4">
    <source>
        <dbReference type="Google" id="ProtNLM"/>
    </source>
</evidence>
<keyword evidence="1" id="KW-0812">Transmembrane</keyword>
<dbReference type="AlphaFoldDB" id="A0A1H9S5A6"/>
<accession>A0A1H9S5A6</accession>
<feature type="transmembrane region" description="Helical" evidence="1">
    <location>
        <begin position="145"/>
        <end position="168"/>
    </location>
</feature>
<dbReference type="RefSeq" id="WP_089920970.1">
    <property type="nucleotide sequence ID" value="NZ_FOFV01000012.1"/>
</dbReference>
<dbReference type="EMBL" id="FOFV01000012">
    <property type="protein sequence ID" value="SER80150.1"/>
    <property type="molecule type" value="Genomic_DNA"/>
</dbReference>
<reference evidence="3" key="1">
    <citation type="submission" date="2016-10" db="EMBL/GenBank/DDBJ databases">
        <authorList>
            <person name="Varghese N."/>
            <person name="Submissions S."/>
        </authorList>
    </citation>
    <scope>NUCLEOTIDE SEQUENCE [LARGE SCALE GENOMIC DNA]</scope>
    <source>
        <strain evidence="3">DSM 44437</strain>
    </source>
</reference>